<dbReference type="EMBL" id="BGPR01000562">
    <property type="protein sequence ID" value="GBM26524.1"/>
    <property type="molecule type" value="Genomic_DNA"/>
</dbReference>
<comment type="caution">
    <text evidence="2">The sequence shown here is derived from an EMBL/GenBank/DDBJ whole genome shotgun (WGS) entry which is preliminary data.</text>
</comment>
<evidence type="ECO:0000256" key="1">
    <source>
        <dbReference type="SAM" id="MobiDB-lite"/>
    </source>
</evidence>
<proteinExistence type="predicted"/>
<feature type="region of interest" description="Disordered" evidence="1">
    <location>
        <begin position="1"/>
        <end position="32"/>
    </location>
</feature>
<dbReference type="AlphaFoldDB" id="A0A4Y2EFA0"/>
<dbReference type="Proteomes" id="UP000499080">
    <property type="component" value="Unassembled WGS sequence"/>
</dbReference>
<organism evidence="2 3">
    <name type="scientific">Araneus ventricosus</name>
    <name type="common">Orbweaver spider</name>
    <name type="synonym">Epeira ventricosa</name>
    <dbReference type="NCBI Taxonomy" id="182803"/>
    <lineage>
        <taxon>Eukaryota</taxon>
        <taxon>Metazoa</taxon>
        <taxon>Ecdysozoa</taxon>
        <taxon>Arthropoda</taxon>
        <taxon>Chelicerata</taxon>
        <taxon>Arachnida</taxon>
        <taxon>Araneae</taxon>
        <taxon>Araneomorphae</taxon>
        <taxon>Entelegynae</taxon>
        <taxon>Araneoidea</taxon>
        <taxon>Araneidae</taxon>
        <taxon>Araneus</taxon>
    </lineage>
</organism>
<protein>
    <submittedName>
        <fullName evidence="2">Uncharacterized protein</fullName>
    </submittedName>
</protein>
<reference evidence="2 3" key="1">
    <citation type="journal article" date="2019" name="Sci. Rep.">
        <title>Orb-weaving spider Araneus ventricosus genome elucidates the spidroin gene catalogue.</title>
        <authorList>
            <person name="Kono N."/>
            <person name="Nakamura H."/>
            <person name="Ohtoshi R."/>
            <person name="Moran D.A.P."/>
            <person name="Shinohara A."/>
            <person name="Yoshida Y."/>
            <person name="Fujiwara M."/>
            <person name="Mori M."/>
            <person name="Tomita M."/>
            <person name="Arakawa K."/>
        </authorList>
    </citation>
    <scope>NUCLEOTIDE SEQUENCE [LARGE SCALE GENOMIC DNA]</scope>
</reference>
<gene>
    <name evidence="2" type="ORF">AVEN_245252_1</name>
</gene>
<sequence length="120" mass="12960">MNPNEGRSRSELQSNLPSPEIRSLRRKSGEKKATLSAFTLNGPSSFLSSRATTAPASAFEPLQRPSLSGLSTRAITATITLRPQHSSHYSDHHSGLSTRGITATITQMNPTENAPDRCDI</sequence>
<feature type="compositionally biased region" description="Basic and acidic residues" evidence="1">
    <location>
        <begin position="1"/>
        <end position="10"/>
    </location>
</feature>
<name>A0A4Y2EFA0_ARAVE</name>
<evidence type="ECO:0000313" key="3">
    <source>
        <dbReference type="Proteomes" id="UP000499080"/>
    </source>
</evidence>
<evidence type="ECO:0000313" key="2">
    <source>
        <dbReference type="EMBL" id="GBM26524.1"/>
    </source>
</evidence>
<keyword evidence="3" id="KW-1185">Reference proteome</keyword>
<accession>A0A4Y2EFA0</accession>